<comment type="caution">
    <text evidence="10">The sequence shown here is derived from an EMBL/GenBank/DDBJ whole genome shotgun (WGS) entry which is preliminary data.</text>
</comment>
<dbReference type="SUPFAM" id="SSF118290">
    <property type="entry name" value="WRKY DNA-binding domain"/>
    <property type="match status" value="1"/>
</dbReference>
<feature type="region of interest" description="Disordered" evidence="8">
    <location>
        <begin position="17"/>
        <end position="55"/>
    </location>
</feature>
<keyword evidence="2" id="KW-0805">Transcription regulation</keyword>
<dbReference type="InterPro" id="IPR036576">
    <property type="entry name" value="WRKY_dom_sf"/>
</dbReference>
<dbReference type="AlphaFoldDB" id="A0ABD1U331"/>
<feature type="compositionally biased region" description="Polar residues" evidence="8">
    <location>
        <begin position="192"/>
        <end position="204"/>
    </location>
</feature>
<accession>A0ABD1U331</accession>
<gene>
    <name evidence="10" type="ORF">Adt_15653</name>
</gene>
<dbReference type="Gene3D" id="2.20.25.80">
    <property type="entry name" value="WRKY domain"/>
    <property type="match status" value="1"/>
</dbReference>
<dbReference type="InterPro" id="IPR044810">
    <property type="entry name" value="WRKY_plant"/>
</dbReference>
<evidence type="ECO:0000256" key="7">
    <source>
        <dbReference type="ARBA" id="ARBA00061007"/>
    </source>
</evidence>
<dbReference type="GO" id="GO:0005634">
    <property type="term" value="C:nucleus"/>
    <property type="evidence" value="ECO:0007669"/>
    <property type="project" value="UniProtKB-SubCell"/>
</dbReference>
<evidence type="ECO:0000256" key="1">
    <source>
        <dbReference type="ARBA" id="ARBA00004123"/>
    </source>
</evidence>
<dbReference type="PANTHER" id="PTHR31429">
    <property type="entry name" value="WRKY TRANSCRIPTION FACTOR 36-RELATED"/>
    <property type="match status" value="1"/>
</dbReference>
<evidence type="ECO:0000256" key="8">
    <source>
        <dbReference type="SAM" id="MobiDB-lite"/>
    </source>
</evidence>
<protein>
    <submittedName>
        <fullName evidence="10">WRKY transcription factor 72</fullName>
    </submittedName>
</protein>
<dbReference type="EMBL" id="JBFOLK010000004">
    <property type="protein sequence ID" value="KAL2519406.1"/>
    <property type="molecule type" value="Genomic_DNA"/>
</dbReference>
<evidence type="ECO:0000256" key="3">
    <source>
        <dbReference type="ARBA" id="ARBA00023054"/>
    </source>
</evidence>
<evidence type="ECO:0000256" key="5">
    <source>
        <dbReference type="ARBA" id="ARBA00023163"/>
    </source>
</evidence>
<name>A0ABD1U331_9LAMI</name>
<feature type="compositionally biased region" description="Basic and acidic residues" evidence="8">
    <location>
        <begin position="41"/>
        <end position="55"/>
    </location>
</feature>
<dbReference type="PROSITE" id="PS50811">
    <property type="entry name" value="WRKY"/>
    <property type="match status" value="1"/>
</dbReference>
<organism evidence="10 11">
    <name type="scientific">Abeliophyllum distichum</name>
    <dbReference type="NCBI Taxonomy" id="126358"/>
    <lineage>
        <taxon>Eukaryota</taxon>
        <taxon>Viridiplantae</taxon>
        <taxon>Streptophyta</taxon>
        <taxon>Embryophyta</taxon>
        <taxon>Tracheophyta</taxon>
        <taxon>Spermatophyta</taxon>
        <taxon>Magnoliopsida</taxon>
        <taxon>eudicotyledons</taxon>
        <taxon>Gunneridae</taxon>
        <taxon>Pentapetalae</taxon>
        <taxon>asterids</taxon>
        <taxon>lamiids</taxon>
        <taxon>Lamiales</taxon>
        <taxon>Oleaceae</taxon>
        <taxon>Forsythieae</taxon>
        <taxon>Abeliophyllum</taxon>
    </lineage>
</organism>
<feature type="region of interest" description="Disordered" evidence="8">
    <location>
        <begin position="170"/>
        <end position="215"/>
    </location>
</feature>
<evidence type="ECO:0000313" key="10">
    <source>
        <dbReference type="EMBL" id="KAL2519406.1"/>
    </source>
</evidence>
<sequence>MSSSIRDVAETLIARKKVVDVRNAEEDSTSNVSSPNEDDLGSDKKEDHLKSAKAKMDAVIEDNERLKLTLSQILKDYHSLEMHFHSIARQDEPTLQENTPTPPTEFFRPASLPESPLEEESKLVSLTLGRFSSVDEKREEKRNNNEKNHEEHGELDGLELGLDCKFHLGSIEDMKNPSPENSFDESKEDEQNNNTCTANKSLKTARSGDDENLLQNPLKKPRVSIRATCDTQTMNDGCQWRKYGQKIAKGNPCPRAYYRCTVSSSCPVRKQVQRCKEDMSVLITTYEGTHNHPLSVSAKAMASATSAATAMLKSGSSTSQPGLGVSATSSTSTNLHGFNFNSRNNLTTSQPFYFPRASISTSQSHPTVVLDLTTPNIFPPHNKLSSTLFSATSSSSTCLNFSSTPSSSSLDSNTANTLKVPWNTVFHSRPEAVFNSTNHIGASYNSQPYIHNNVQKSPEVQNMHVTDKITAATKAIARDPTFQSALAAAITSFIGNSGGNVQENHGSGGNAGQNFHLYFPQESMRDGIGCATSYVNKLPQPLFSQQKNLIPFPPSTFSGSKSTPISLGEESEK</sequence>
<dbReference type="GO" id="GO:0003677">
    <property type="term" value="F:DNA binding"/>
    <property type="evidence" value="ECO:0007669"/>
    <property type="project" value="UniProtKB-KW"/>
</dbReference>
<proteinExistence type="inferred from homology"/>
<keyword evidence="11" id="KW-1185">Reference proteome</keyword>
<evidence type="ECO:0000256" key="2">
    <source>
        <dbReference type="ARBA" id="ARBA00023015"/>
    </source>
</evidence>
<evidence type="ECO:0000256" key="4">
    <source>
        <dbReference type="ARBA" id="ARBA00023125"/>
    </source>
</evidence>
<reference evidence="11" key="1">
    <citation type="submission" date="2024-07" db="EMBL/GenBank/DDBJ databases">
        <title>Two chromosome-level genome assemblies of Korean endemic species Abeliophyllum distichum and Forsythia ovata (Oleaceae).</title>
        <authorList>
            <person name="Jang H."/>
        </authorList>
    </citation>
    <scope>NUCLEOTIDE SEQUENCE [LARGE SCALE GENOMIC DNA]</scope>
</reference>
<dbReference type="PANTHER" id="PTHR31429:SF97">
    <property type="entry name" value="WRKY TRANSCRIPTION FACTOR 36-RELATED"/>
    <property type="match status" value="1"/>
</dbReference>
<feature type="region of interest" description="Disordered" evidence="8">
    <location>
        <begin position="88"/>
        <end position="156"/>
    </location>
</feature>
<keyword evidence="3" id="KW-0175">Coiled coil</keyword>
<dbReference type="FunFam" id="2.20.25.80:FF:000002">
    <property type="entry name" value="probable WRKY transcription factor 31"/>
    <property type="match status" value="1"/>
</dbReference>
<feature type="compositionally biased region" description="Basic and acidic residues" evidence="8">
    <location>
        <begin position="133"/>
        <end position="155"/>
    </location>
</feature>
<keyword evidence="5" id="KW-0804">Transcription</keyword>
<feature type="region of interest" description="Disordered" evidence="8">
    <location>
        <begin position="553"/>
        <end position="573"/>
    </location>
</feature>
<feature type="compositionally biased region" description="Polar residues" evidence="8">
    <location>
        <begin position="555"/>
        <end position="565"/>
    </location>
</feature>
<dbReference type="Proteomes" id="UP001604336">
    <property type="component" value="Unassembled WGS sequence"/>
</dbReference>
<dbReference type="Pfam" id="PF03106">
    <property type="entry name" value="WRKY"/>
    <property type="match status" value="1"/>
</dbReference>
<keyword evidence="4" id="KW-0238">DNA-binding</keyword>
<keyword evidence="6" id="KW-0539">Nucleus</keyword>
<dbReference type="InterPro" id="IPR003657">
    <property type="entry name" value="WRKY_dom"/>
</dbReference>
<feature type="domain" description="WRKY" evidence="9">
    <location>
        <begin position="229"/>
        <end position="295"/>
    </location>
</feature>
<evidence type="ECO:0000259" key="9">
    <source>
        <dbReference type="PROSITE" id="PS50811"/>
    </source>
</evidence>
<evidence type="ECO:0000313" key="11">
    <source>
        <dbReference type="Proteomes" id="UP001604336"/>
    </source>
</evidence>
<evidence type="ECO:0000256" key="6">
    <source>
        <dbReference type="ARBA" id="ARBA00023242"/>
    </source>
</evidence>
<comment type="subcellular location">
    <subcellularLocation>
        <location evidence="1">Nucleus</location>
    </subcellularLocation>
</comment>
<comment type="similarity">
    <text evidence="7">Belongs to the WRKY group II-b family.</text>
</comment>
<dbReference type="SMART" id="SM00774">
    <property type="entry name" value="WRKY"/>
    <property type="match status" value="1"/>
</dbReference>